<dbReference type="OrthoDB" id="9803035at2"/>
<keyword evidence="7 9" id="KW-0808">Transferase</keyword>
<comment type="catalytic activity">
    <reaction evidence="1 9">
        <text>a 1-acyl-sn-glycero-3-phosphate + an acyl-CoA = a 1,2-diacyl-sn-glycero-3-phosphate + CoA</text>
        <dbReference type="Rhea" id="RHEA:19709"/>
        <dbReference type="ChEBI" id="CHEBI:57287"/>
        <dbReference type="ChEBI" id="CHEBI:57970"/>
        <dbReference type="ChEBI" id="CHEBI:58342"/>
        <dbReference type="ChEBI" id="CHEBI:58608"/>
        <dbReference type="EC" id="2.3.1.51"/>
    </reaction>
</comment>
<keyword evidence="9" id="KW-0443">Lipid metabolism</keyword>
<comment type="domain">
    <text evidence="9">The HXXXXD motif is essential for acyltransferase activity and may constitute the binding site for the phosphate moiety of the glycerol-3-phosphate.</text>
</comment>
<evidence type="ECO:0000256" key="3">
    <source>
        <dbReference type="ARBA" id="ARBA00005189"/>
    </source>
</evidence>
<evidence type="ECO:0000256" key="9">
    <source>
        <dbReference type="RuleBase" id="RU361267"/>
    </source>
</evidence>
<evidence type="ECO:0000313" key="11">
    <source>
        <dbReference type="EMBL" id="OMH40698.1"/>
    </source>
</evidence>
<evidence type="ECO:0000256" key="1">
    <source>
        <dbReference type="ARBA" id="ARBA00001141"/>
    </source>
</evidence>
<dbReference type="SUPFAM" id="SSF69593">
    <property type="entry name" value="Glycerol-3-phosphate (1)-acyltransferase"/>
    <property type="match status" value="1"/>
</dbReference>
<protein>
    <recommendedName>
        <fullName evidence="6 9">1-acyl-sn-glycerol-3-phosphate acyltransferase</fullName>
        <ecNumber evidence="5 9">2.3.1.51</ecNumber>
    </recommendedName>
</protein>
<dbReference type="EMBL" id="MOEN01000010">
    <property type="protein sequence ID" value="OMH40698.1"/>
    <property type="molecule type" value="Genomic_DNA"/>
</dbReference>
<dbReference type="EC" id="2.3.1.51" evidence="5 9"/>
<dbReference type="CDD" id="cd07989">
    <property type="entry name" value="LPLAT_AGPAT-like"/>
    <property type="match status" value="1"/>
</dbReference>
<dbReference type="GO" id="GO:0016020">
    <property type="term" value="C:membrane"/>
    <property type="evidence" value="ECO:0007669"/>
    <property type="project" value="InterPro"/>
</dbReference>
<keyword evidence="9" id="KW-1208">Phospholipid metabolism</keyword>
<dbReference type="RefSeq" id="WP_076712776.1">
    <property type="nucleotide sequence ID" value="NZ_MOEN01000010.1"/>
</dbReference>
<evidence type="ECO:0000256" key="4">
    <source>
        <dbReference type="ARBA" id="ARBA00008655"/>
    </source>
</evidence>
<evidence type="ECO:0000256" key="6">
    <source>
        <dbReference type="ARBA" id="ARBA00016139"/>
    </source>
</evidence>
<evidence type="ECO:0000256" key="2">
    <source>
        <dbReference type="ARBA" id="ARBA00004728"/>
    </source>
</evidence>
<accession>A0A1R1MLL2</accession>
<dbReference type="Pfam" id="PF01553">
    <property type="entry name" value="Acyltransferase"/>
    <property type="match status" value="1"/>
</dbReference>
<dbReference type="InterPro" id="IPR002123">
    <property type="entry name" value="Plipid/glycerol_acylTrfase"/>
</dbReference>
<dbReference type="SMART" id="SM00563">
    <property type="entry name" value="PlsC"/>
    <property type="match status" value="1"/>
</dbReference>
<dbReference type="PANTHER" id="PTHR10434:SF11">
    <property type="entry name" value="1-ACYL-SN-GLYCEROL-3-PHOSPHATE ACYLTRANSFERASE"/>
    <property type="match status" value="1"/>
</dbReference>
<keyword evidence="9" id="KW-0594">Phospholipid biosynthesis</keyword>
<evidence type="ECO:0000259" key="10">
    <source>
        <dbReference type="SMART" id="SM00563"/>
    </source>
</evidence>
<dbReference type="PANTHER" id="PTHR10434">
    <property type="entry name" value="1-ACYL-SN-GLYCEROL-3-PHOSPHATE ACYLTRANSFERASE"/>
    <property type="match status" value="1"/>
</dbReference>
<name>A0A1R1MLL2_9BACT</name>
<dbReference type="GO" id="GO:0003841">
    <property type="term" value="F:1-acylglycerol-3-phosphate O-acyltransferase activity"/>
    <property type="evidence" value="ECO:0007669"/>
    <property type="project" value="UniProtKB-UniRule"/>
</dbReference>
<proteinExistence type="inferred from homology"/>
<sequence length="213" mass="23807">MEPIVKSYPWLKRKRAYYIWLKTVGALIAKLGHLQVEGKENIPEEGPILVVSNHRSFVDPPLVAYAVMKRPVFFMAKEELFKTPILSSLIKHWGNGFPVKRGSSDLKALKTALAVLKKGELLAIFPEGTRAPTEKFLKPKIGAGMIAVKANVPVVPCLINGSEELLPKGAKFLKTANVKIKFGKPFKLNLEDKKENYIKAANLMMDKIKELKD</sequence>
<comment type="similarity">
    <text evidence="4 9">Belongs to the 1-acyl-sn-glycerol-3-phosphate acyltransferase family.</text>
</comment>
<dbReference type="Proteomes" id="UP000187408">
    <property type="component" value="Unassembled WGS sequence"/>
</dbReference>
<evidence type="ECO:0000256" key="8">
    <source>
        <dbReference type="ARBA" id="ARBA00023315"/>
    </source>
</evidence>
<dbReference type="GO" id="GO:0006654">
    <property type="term" value="P:phosphatidic acid biosynthetic process"/>
    <property type="evidence" value="ECO:0007669"/>
    <property type="project" value="TreeGrafter"/>
</dbReference>
<keyword evidence="8 9" id="KW-0012">Acyltransferase</keyword>
<evidence type="ECO:0000256" key="7">
    <source>
        <dbReference type="ARBA" id="ARBA00022679"/>
    </source>
</evidence>
<dbReference type="InterPro" id="IPR004552">
    <property type="entry name" value="AGP_acyltrans"/>
</dbReference>
<dbReference type="AlphaFoldDB" id="A0A1R1MLL2"/>
<keyword evidence="9" id="KW-0444">Lipid biosynthesis</keyword>
<reference evidence="11 12" key="1">
    <citation type="submission" date="2016-10" db="EMBL/GenBank/DDBJ databases">
        <title>Genome sequence of a sulfur-reducing bacterium Desulfurobacterium indicum K6013.</title>
        <authorList>
            <person name="Cao J."/>
            <person name="Shao Z."/>
            <person name="Alain K."/>
            <person name="Jebbar M."/>
        </authorList>
    </citation>
    <scope>NUCLEOTIDE SEQUENCE [LARGE SCALE GENOMIC DNA]</scope>
    <source>
        <strain evidence="11 12">K6013</strain>
    </source>
</reference>
<comment type="pathway">
    <text evidence="2">Phospholipid metabolism; CDP-diacylglycerol biosynthesis; CDP-diacylglycerol from sn-glycerol 3-phosphate: step 2/3.</text>
</comment>
<organism evidence="11 12">
    <name type="scientific">Desulfurobacterium indicum</name>
    <dbReference type="NCBI Taxonomy" id="1914305"/>
    <lineage>
        <taxon>Bacteria</taxon>
        <taxon>Pseudomonadati</taxon>
        <taxon>Aquificota</taxon>
        <taxon>Aquificia</taxon>
        <taxon>Desulfurobacteriales</taxon>
        <taxon>Desulfurobacteriaceae</taxon>
        <taxon>Desulfurobacterium</taxon>
    </lineage>
</organism>
<dbReference type="NCBIfam" id="TIGR00530">
    <property type="entry name" value="AGP_acyltrn"/>
    <property type="match status" value="1"/>
</dbReference>
<gene>
    <name evidence="11" type="ORF">BLW93_03730</name>
</gene>
<evidence type="ECO:0000256" key="5">
    <source>
        <dbReference type="ARBA" id="ARBA00013211"/>
    </source>
</evidence>
<dbReference type="STRING" id="1914305.BLW93_03730"/>
<comment type="caution">
    <text evidence="11">The sequence shown here is derived from an EMBL/GenBank/DDBJ whole genome shotgun (WGS) entry which is preliminary data.</text>
</comment>
<keyword evidence="12" id="KW-1185">Reference proteome</keyword>
<comment type="pathway">
    <text evidence="3">Lipid metabolism.</text>
</comment>
<evidence type="ECO:0000313" key="12">
    <source>
        <dbReference type="Proteomes" id="UP000187408"/>
    </source>
</evidence>
<feature type="domain" description="Phospholipid/glycerol acyltransferase" evidence="10">
    <location>
        <begin position="48"/>
        <end position="162"/>
    </location>
</feature>